<evidence type="ECO:0000313" key="12">
    <source>
        <dbReference type="Proteomes" id="UP000217265"/>
    </source>
</evidence>
<dbReference type="OrthoDB" id="7491335at2"/>
<evidence type="ECO:0000256" key="2">
    <source>
        <dbReference type="ARBA" id="ARBA00022475"/>
    </source>
</evidence>
<keyword evidence="3 8" id="KW-0812">Transmembrane</keyword>
<comment type="subcellular location">
    <subcellularLocation>
        <location evidence="1">Cell membrane</location>
        <topology evidence="1">Multi-pass membrane protein</topology>
    </subcellularLocation>
</comment>
<evidence type="ECO:0000313" key="11">
    <source>
        <dbReference type="EMBL" id="ATC63387.1"/>
    </source>
</evidence>
<evidence type="ECO:0000259" key="10">
    <source>
        <dbReference type="Pfam" id="PF13515"/>
    </source>
</evidence>
<feature type="domain" description="Integral membrane bound transporter" evidence="10">
    <location>
        <begin position="438"/>
        <end position="561"/>
    </location>
</feature>
<keyword evidence="12" id="KW-1185">Reference proteome</keyword>
<dbReference type="Pfam" id="PF13515">
    <property type="entry name" value="FUSC_2"/>
    <property type="match status" value="1"/>
</dbReference>
<dbReference type="Proteomes" id="UP000217265">
    <property type="component" value="Chromosome"/>
</dbReference>
<accession>A0A290Q537</accession>
<sequence length="779" mass="83307">MPPRAIARSSDVPSSSLVRPLTPPTLRNVLPAALKSSAAPGSTSPLALRSDLARATRGVIAFLGPLLAAQFIGSSVPHEFAFAAIAAQNIAFFEVRGDYRLRLAVLGCALIILTAAATLGAASSAPLALALAATALIAATTGLWRHLNPDYGPPLAISSMLVFLIAQETTPAFSLTHTTHTALWTLGGGLWGIVVQIVPWFFRPQQPLRAALADCWIAAAEFFEAIAENTSNVRHSHVSEKEAALRTALDKGYATLASARTRRAHGFIEKLERNAHDAARLSMRVGALQTALETTPPRANGVPLQSAFQPILVSLANHARTIALAVVSRQPAHLALVDVRLRRLLNLLEAFETGLDSNIPSDAHLASLSALVSEALRETETSLRTTLNRSAERAAFSLELTDTDTWSLRPLGAALNFSHRIDPVLARFTTRLVFLTVLATALAHTLALPHGYWLPFTLLVVLQPDYGATRARAAQRVAGTLLGSLLAIGLLALALPAPVLFALMTACMFAFGFFMKRNYSIGVLFVTIFVVLLTGLHQPVTASLAWERLASNALGGVLALVGALVFWPVWERARFPAILAASLRANLHYWEQIDTRLRAGRAFDDDIIKAKQRVEGANAAVFASLQRLMADPQNRQTGLEHTAALANGNLRLTRAFSVTALQLHPGQPFASPAHERFSARLTTTLTILAGAVEGVTETPDTLRACRRELTSSVATIEPAPVSDLTRHHALAHLRASLGTELAALLLAAESCQALGMFEDPDAPDEPPQEKPSPSASPTA</sequence>
<evidence type="ECO:0000256" key="1">
    <source>
        <dbReference type="ARBA" id="ARBA00004651"/>
    </source>
</evidence>
<evidence type="ECO:0000256" key="8">
    <source>
        <dbReference type="SAM" id="Phobius"/>
    </source>
</evidence>
<name>A0A290Q537_9BACT</name>
<comment type="similarity">
    <text evidence="6">Belongs to the YccS/YhfK family.</text>
</comment>
<dbReference type="InterPro" id="IPR032692">
    <property type="entry name" value="YccS_N"/>
</dbReference>
<dbReference type="EMBL" id="CP023344">
    <property type="protein sequence ID" value="ATC63387.1"/>
    <property type="molecule type" value="Genomic_DNA"/>
</dbReference>
<keyword evidence="5 8" id="KW-0472">Membrane</keyword>
<dbReference type="KEGG" id="vbh:CMV30_05140"/>
<evidence type="ECO:0000259" key="9">
    <source>
        <dbReference type="Pfam" id="PF12805"/>
    </source>
</evidence>
<feature type="transmembrane region" description="Helical" evidence="8">
    <location>
        <begin position="519"/>
        <end position="537"/>
    </location>
</feature>
<proteinExistence type="inferred from homology"/>
<dbReference type="Pfam" id="PF12805">
    <property type="entry name" value="FUSC-like"/>
    <property type="match status" value="1"/>
</dbReference>
<keyword evidence="2" id="KW-1003">Cell membrane</keyword>
<reference evidence="11 12" key="1">
    <citation type="submission" date="2017-09" db="EMBL/GenBank/DDBJ databases">
        <title>Complete genome sequence of Verrucomicrobial strain HZ-65, isolated from freshwater.</title>
        <authorList>
            <person name="Choi A."/>
        </authorList>
    </citation>
    <scope>NUCLEOTIDE SEQUENCE [LARGE SCALE GENOMIC DNA]</scope>
    <source>
        <strain evidence="11 12">HZ-65</strain>
    </source>
</reference>
<dbReference type="RefSeq" id="WP_096055019.1">
    <property type="nucleotide sequence ID" value="NZ_CP023344.1"/>
</dbReference>
<feature type="transmembrane region" description="Helical" evidence="8">
    <location>
        <begin position="103"/>
        <end position="121"/>
    </location>
</feature>
<evidence type="ECO:0000256" key="3">
    <source>
        <dbReference type="ARBA" id="ARBA00022692"/>
    </source>
</evidence>
<organism evidence="11 12">
    <name type="scientific">Nibricoccus aquaticus</name>
    <dbReference type="NCBI Taxonomy" id="2576891"/>
    <lineage>
        <taxon>Bacteria</taxon>
        <taxon>Pseudomonadati</taxon>
        <taxon>Verrucomicrobiota</taxon>
        <taxon>Opitutia</taxon>
        <taxon>Opitutales</taxon>
        <taxon>Opitutaceae</taxon>
        <taxon>Nibricoccus</taxon>
    </lineage>
</organism>
<feature type="transmembrane region" description="Helical" evidence="8">
    <location>
        <begin position="127"/>
        <end position="144"/>
    </location>
</feature>
<feature type="region of interest" description="Disordered" evidence="7">
    <location>
        <begin position="1"/>
        <end position="20"/>
    </location>
</feature>
<feature type="transmembrane region" description="Helical" evidence="8">
    <location>
        <begin position="151"/>
        <end position="170"/>
    </location>
</feature>
<feature type="transmembrane region" description="Helical" evidence="8">
    <location>
        <begin position="481"/>
        <end position="513"/>
    </location>
</feature>
<keyword evidence="4 8" id="KW-1133">Transmembrane helix</keyword>
<dbReference type="PANTHER" id="PTHR30509">
    <property type="entry name" value="P-HYDROXYBENZOIC ACID EFFLUX PUMP SUBUNIT-RELATED"/>
    <property type="match status" value="1"/>
</dbReference>
<feature type="domain" description="Integral membrane protein YccS N-terminal" evidence="9">
    <location>
        <begin position="114"/>
        <end position="372"/>
    </location>
</feature>
<feature type="transmembrane region" description="Helical" evidence="8">
    <location>
        <begin position="182"/>
        <end position="202"/>
    </location>
</feature>
<dbReference type="AlphaFoldDB" id="A0A290Q537"/>
<evidence type="ECO:0000256" key="6">
    <source>
        <dbReference type="ARBA" id="ARBA00043993"/>
    </source>
</evidence>
<dbReference type="GO" id="GO:0005886">
    <property type="term" value="C:plasma membrane"/>
    <property type="evidence" value="ECO:0007669"/>
    <property type="project" value="UniProtKB-SubCell"/>
</dbReference>
<feature type="region of interest" description="Disordered" evidence="7">
    <location>
        <begin position="756"/>
        <end position="779"/>
    </location>
</feature>
<dbReference type="PANTHER" id="PTHR30509:SF9">
    <property type="entry name" value="MULTIDRUG RESISTANCE PROTEIN MDTO"/>
    <property type="match status" value="1"/>
</dbReference>
<dbReference type="InterPro" id="IPR049453">
    <property type="entry name" value="Memb_transporter_dom"/>
</dbReference>
<evidence type="ECO:0000256" key="4">
    <source>
        <dbReference type="ARBA" id="ARBA00022989"/>
    </source>
</evidence>
<evidence type="ECO:0000256" key="5">
    <source>
        <dbReference type="ARBA" id="ARBA00023136"/>
    </source>
</evidence>
<evidence type="ECO:0000256" key="7">
    <source>
        <dbReference type="SAM" id="MobiDB-lite"/>
    </source>
</evidence>
<protein>
    <submittedName>
        <fullName evidence="11">Uncharacterized protein</fullName>
    </submittedName>
</protein>
<feature type="transmembrane region" description="Helical" evidence="8">
    <location>
        <begin position="549"/>
        <end position="570"/>
    </location>
</feature>
<gene>
    <name evidence="11" type="ORF">CMV30_05140</name>
</gene>